<comment type="caution">
    <text evidence="2">The sequence shown here is derived from an EMBL/GenBank/DDBJ whole genome shotgun (WGS) entry which is preliminary data.</text>
</comment>
<evidence type="ECO:0000313" key="3">
    <source>
        <dbReference type="Proteomes" id="UP000824132"/>
    </source>
</evidence>
<reference evidence="2" key="2">
    <citation type="submission" date="2021-04" db="EMBL/GenBank/DDBJ databases">
        <authorList>
            <person name="Gilroy R."/>
        </authorList>
    </citation>
    <scope>NUCLEOTIDE SEQUENCE</scope>
    <source>
        <strain evidence="2">CHK187-5294</strain>
    </source>
</reference>
<organism evidence="2 3">
    <name type="scientific">Candidatus Borkfalkia avistercoris</name>
    <dbReference type="NCBI Taxonomy" id="2838504"/>
    <lineage>
        <taxon>Bacteria</taxon>
        <taxon>Bacillati</taxon>
        <taxon>Bacillota</taxon>
        <taxon>Clostridia</taxon>
        <taxon>Christensenellales</taxon>
        <taxon>Christensenellaceae</taxon>
        <taxon>Candidatus Borkfalkia</taxon>
    </lineage>
</organism>
<dbReference type="EMBL" id="DXCL01000026">
    <property type="protein sequence ID" value="HIZ03530.1"/>
    <property type="molecule type" value="Genomic_DNA"/>
</dbReference>
<keyword evidence="1" id="KW-0812">Transmembrane</keyword>
<gene>
    <name evidence="2" type="ORF">H9727_04520</name>
</gene>
<protein>
    <submittedName>
        <fullName evidence="2">Uncharacterized protein</fullName>
    </submittedName>
</protein>
<keyword evidence="1" id="KW-0472">Membrane</keyword>
<evidence type="ECO:0000256" key="1">
    <source>
        <dbReference type="SAM" id="Phobius"/>
    </source>
</evidence>
<dbReference type="AlphaFoldDB" id="A0A9D2CZ41"/>
<sequence length="119" mass="13478">MLNKQENEVMKAVYEMCDGKGSCLVSPMEIMSILPEKKKYTPEKVEKILRSLELDDYFDLIESDRKGEKMYVITLHANGEAYPRTRLQVRRSVAFKIGLSVAGAVVTFVVGLILKSIFS</sequence>
<proteinExistence type="predicted"/>
<keyword evidence="1" id="KW-1133">Transmembrane helix</keyword>
<evidence type="ECO:0000313" key="2">
    <source>
        <dbReference type="EMBL" id="HIZ03530.1"/>
    </source>
</evidence>
<feature type="transmembrane region" description="Helical" evidence="1">
    <location>
        <begin position="93"/>
        <end position="114"/>
    </location>
</feature>
<dbReference type="Proteomes" id="UP000824132">
    <property type="component" value="Unassembled WGS sequence"/>
</dbReference>
<accession>A0A9D2CZ41</accession>
<reference evidence="2" key="1">
    <citation type="journal article" date="2021" name="PeerJ">
        <title>Extensive microbial diversity within the chicken gut microbiome revealed by metagenomics and culture.</title>
        <authorList>
            <person name="Gilroy R."/>
            <person name="Ravi A."/>
            <person name="Getino M."/>
            <person name="Pursley I."/>
            <person name="Horton D.L."/>
            <person name="Alikhan N.F."/>
            <person name="Baker D."/>
            <person name="Gharbi K."/>
            <person name="Hall N."/>
            <person name="Watson M."/>
            <person name="Adriaenssens E.M."/>
            <person name="Foster-Nyarko E."/>
            <person name="Jarju S."/>
            <person name="Secka A."/>
            <person name="Antonio M."/>
            <person name="Oren A."/>
            <person name="Chaudhuri R.R."/>
            <person name="La Ragione R."/>
            <person name="Hildebrand F."/>
            <person name="Pallen M.J."/>
        </authorList>
    </citation>
    <scope>NUCLEOTIDE SEQUENCE</scope>
    <source>
        <strain evidence="2">CHK187-5294</strain>
    </source>
</reference>
<name>A0A9D2CZ41_9FIRM</name>